<proteinExistence type="predicted"/>
<evidence type="ECO:0000313" key="1">
    <source>
        <dbReference type="EMBL" id="MFC4100302.1"/>
    </source>
</evidence>
<keyword evidence="2" id="KW-1185">Reference proteome</keyword>
<dbReference type="Gene3D" id="2.60.40.10">
    <property type="entry name" value="Immunoglobulins"/>
    <property type="match status" value="1"/>
</dbReference>
<dbReference type="EMBL" id="JBHSAM010000023">
    <property type="protein sequence ID" value="MFC4100302.1"/>
    <property type="molecule type" value="Genomic_DNA"/>
</dbReference>
<name>A0ABV8K132_9BACL</name>
<dbReference type="RefSeq" id="WP_377718974.1">
    <property type="nucleotide sequence ID" value="NZ_JBHSAM010000023.1"/>
</dbReference>
<accession>A0ABV8K132</accession>
<dbReference type="InterPro" id="IPR013783">
    <property type="entry name" value="Ig-like_fold"/>
</dbReference>
<reference evidence="2" key="1">
    <citation type="journal article" date="2019" name="Int. J. Syst. Evol. Microbiol.">
        <title>The Global Catalogue of Microorganisms (GCM) 10K type strain sequencing project: providing services to taxonomists for standard genome sequencing and annotation.</title>
        <authorList>
            <consortium name="The Broad Institute Genomics Platform"/>
            <consortium name="The Broad Institute Genome Sequencing Center for Infectious Disease"/>
            <person name="Wu L."/>
            <person name="Ma J."/>
        </authorList>
    </citation>
    <scope>NUCLEOTIDE SEQUENCE [LARGE SCALE GENOMIC DNA]</scope>
    <source>
        <strain evidence="2">IBRC-M 10987</strain>
    </source>
</reference>
<sequence>MSTKRQGAADVAVGQQSNLRRHDAYIALISWTPAADNVGVTRYRIMNGTTVLTEVDGNTRTRGSKI</sequence>
<evidence type="ECO:0000313" key="2">
    <source>
        <dbReference type="Proteomes" id="UP001595715"/>
    </source>
</evidence>
<organism evidence="1 2">
    <name type="scientific">Paenibacillus xanthanilyticus</name>
    <dbReference type="NCBI Taxonomy" id="1783531"/>
    <lineage>
        <taxon>Bacteria</taxon>
        <taxon>Bacillati</taxon>
        <taxon>Bacillota</taxon>
        <taxon>Bacilli</taxon>
        <taxon>Bacillales</taxon>
        <taxon>Paenibacillaceae</taxon>
        <taxon>Paenibacillus</taxon>
    </lineage>
</organism>
<comment type="caution">
    <text evidence="1">The sequence shown here is derived from an EMBL/GenBank/DDBJ whole genome shotgun (WGS) entry which is preliminary data.</text>
</comment>
<protein>
    <submittedName>
        <fullName evidence="1">Uncharacterized protein</fullName>
    </submittedName>
</protein>
<gene>
    <name evidence="1" type="ORF">ACFOZ8_11660</name>
</gene>
<dbReference type="Proteomes" id="UP001595715">
    <property type="component" value="Unassembled WGS sequence"/>
</dbReference>